<dbReference type="InterPro" id="IPR036291">
    <property type="entry name" value="NAD(P)-bd_dom_sf"/>
</dbReference>
<dbReference type="Pfam" id="PF13561">
    <property type="entry name" value="adh_short_C2"/>
    <property type="match status" value="1"/>
</dbReference>
<accession>A0A5P9Z7Y5</accession>
<dbReference type="OrthoDB" id="9803333at2"/>
<evidence type="ECO:0000256" key="2">
    <source>
        <dbReference type="ARBA" id="ARBA00023002"/>
    </source>
</evidence>
<dbReference type="FunFam" id="3.40.50.720:FF:000084">
    <property type="entry name" value="Short-chain dehydrogenase reductase"/>
    <property type="match status" value="1"/>
</dbReference>
<sequence>MPAPAALITGGTSGIGRATAELLHERGYRVIVTGQNPETIAAAEKAFPEEIVVVRADARSMEDIDRLVEVARERFGTLDLLFLNAGITRPRPIEAIDEATYDDLFNVNVKGQFFTLQRCLPLFNDGGSIIFTVGIGVTRGMVGGSATAASRGALLPLVPSLALELAPRRIRVNAVSPGAIDTEIWAKTVQPEMLEEVTKATASRIPLGRFGTSREIAEVVAFLASDAAGFVTGENIVVGGGSGLSV</sequence>
<gene>
    <name evidence="3" type="ORF">FH608_006305</name>
</gene>
<dbReference type="Proteomes" id="UP000312512">
    <property type="component" value="Unassembled WGS sequence"/>
</dbReference>
<proteinExistence type="inferred from homology"/>
<dbReference type="EMBL" id="VDLX02000002">
    <property type="protein sequence ID" value="KAB8196832.1"/>
    <property type="molecule type" value="Genomic_DNA"/>
</dbReference>
<organism evidence="3 4">
    <name type="scientific">Nonomuraea phyllanthi</name>
    <dbReference type="NCBI Taxonomy" id="2219224"/>
    <lineage>
        <taxon>Bacteria</taxon>
        <taxon>Bacillati</taxon>
        <taxon>Actinomycetota</taxon>
        <taxon>Actinomycetes</taxon>
        <taxon>Streptosporangiales</taxon>
        <taxon>Streptosporangiaceae</taxon>
        <taxon>Nonomuraea</taxon>
    </lineage>
</organism>
<evidence type="ECO:0000256" key="1">
    <source>
        <dbReference type="ARBA" id="ARBA00006484"/>
    </source>
</evidence>
<dbReference type="InterPro" id="IPR002347">
    <property type="entry name" value="SDR_fam"/>
</dbReference>
<dbReference type="SUPFAM" id="SSF51735">
    <property type="entry name" value="NAD(P)-binding Rossmann-fold domains"/>
    <property type="match status" value="1"/>
</dbReference>
<dbReference type="GO" id="GO:0016491">
    <property type="term" value="F:oxidoreductase activity"/>
    <property type="evidence" value="ECO:0007669"/>
    <property type="project" value="UniProtKB-KW"/>
</dbReference>
<dbReference type="PANTHER" id="PTHR43639">
    <property type="entry name" value="OXIDOREDUCTASE, SHORT-CHAIN DEHYDROGENASE/REDUCTASE FAMILY (AFU_ORTHOLOGUE AFUA_5G02870)"/>
    <property type="match status" value="1"/>
</dbReference>
<evidence type="ECO:0000313" key="3">
    <source>
        <dbReference type="EMBL" id="KAB8196832.1"/>
    </source>
</evidence>
<dbReference type="Gene3D" id="3.40.50.720">
    <property type="entry name" value="NAD(P)-binding Rossmann-like Domain"/>
    <property type="match status" value="1"/>
</dbReference>
<name>A0A5C4WVY4_9ACTN</name>
<keyword evidence="2" id="KW-0560">Oxidoreductase</keyword>
<comment type="caution">
    <text evidence="3">The sequence shown here is derived from an EMBL/GenBank/DDBJ whole genome shotgun (WGS) entry which is preliminary data.</text>
</comment>
<dbReference type="CDD" id="cd05233">
    <property type="entry name" value="SDR_c"/>
    <property type="match status" value="1"/>
</dbReference>
<comment type="similarity">
    <text evidence="1">Belongs to the short-chain dehydrogenases/reductases (SDR) family.</text>
</comment>
<keyword evidence="4" id="KW-1185">Reference proteome</keyword>
<dbReference type="PRINTS" id="PR00081">
    <property type="entry name" value="GDHRDH"/>
</dbReference>
<reference evidence="3 4" key="1">
    <citation type="submission" date="2019-10" db="EMBL/GenBank/DDBJ databases">
        <title>Nonomuraea sp. nov., isolated from Phyllanthus amarus.</title>
        <authorList>
            <person name="Klykleung N."/>
            <person name="Tanasupawat S."/>
        </authorList>
    </citation>
    <scope>NUCLEOTIDE SEQUENCE [LARGE SCALE GENOMIC DNA]</scope>
    <source>
        <strain evidence="3 4">PA1-10</strain>
    </source>
</reference>
<dbReference type="AlphaFoldDB" id="A0A5C4WVY4"/>
<protein>
    <submittedName>
        <fullName evidence="3">SDR family oxidoreductase</fullName>
    </submittedName>
</protein>
<dbReference type="PANTHER" id="PTHR43639:SF1">
    <property type="entry name" value="SHORT-CHAIN DEHYDROGENASE_REDUCTASE FAMILY PROTEIN"/>
    <property type="match status" value="1"/>
</dbReference>
<accession>A0A5C4WVY4</accession>
<evidence type="ECO:0000313" key="4">
    <source>
        <dbReference type="Proteomes" id="UP000312512"/>
    </source>
</evidence>